<evidence type="ECO:0000313" key="11">
    <source>
        <dbReference type="EMBL" id="KAL3624682.1"/>
    </source>
</evidence>
<protein>
    <recommendedName>
        <fullName evidence="10">CCT domain-containing protein</fullName>
    </recommendedName>
</protein>
<keyword evidence="6" id="KW-0862">Zinc</keyword>
<dbReference type="PANTHER" id="PTHR31717:SF46">
    <property type="entry name" value="CCT MOTIF FAMILY PROTEIN-RELATED"/>
    <property type="match status" value="1"/>
</dbReference>
<reference evidence="12" key="1">
    <citation type="journal article" date="2024" name="IScience">
        <title>Strigolactones Initiate the Formation of Haustorium-like Structures in Castilleja.</title>
        <authorList>
            <person name="Buerger M."/>
            <person name="Peterson D."/>
            <person name="Chory J."/>
        </authorList>
    </citation>
    <scope>NUCLEOTIDE SEQUENCE [LARGE SCALE GENOMIC DNA]</scope>
</reference>
<dbReference type="Proteomes" id="UP001632038">
    <property type="component" value="Unassembled WGS sequence"/>
</dbReference>
<feature type="region of interest" description="Disordered" evidence="9">
    <location>
        <begin position="142"/>
        <end position="162"/>
    </location>
</feature>
<organism evidence="11 12">
    <name type="scientific">Castilleja foliolosa</name>
    <dbReference type="NCBI Taxonomy" id="1961234"/>
    <lineage>
        <taxon>Eukaryota</taxon>
        <taxon>Viridiplantae</taxon>
        <taxon>Streptophyta</taxon>
        <taxon>Embryophyta</taxon>
        <taxon>Tracheophyta</taxon>
        <taxon>Spermatophyta</taxon>
        <taxon>Magnoliopsida</taxon>
        <taxon>eudicotyledons</taxon>
        <taxon>Gunneridae</taxon>
        <taxon>Pentapetalae</taxon>
        <taxon>asterids</taxon>
        <taxon>lamiids</taxon>
        <taxon>Lamiales</taxon>
        <taxon>Orobanchaceae</taxon>
        <taxon>Pedicularideae</taxon>
        <taxon>Castillejinae</taxon>
        <taxon>Castilleja</taxon>
    </lineage>
</organism>
<dbReference type="PROSITE" id="PS51017">
    <property type="entry name" value="CCT"/>
    <property type="match status" value="1"/>
</dbReference>
<evidence type="ECO:0000256" key="6">
    <source>
        <dbReference type="ARBA" id="ARBA00022833"/>
    </source>
</evidence>
<dbReference type="PANTHER" id="PTHR31717">
    <property type="entry name" value="ZINC FINGER PROTEIN CONSTANS-LIKE 10"/>
    <property type="match status" value="1"/>
</dbReference>
<comment type="subcellular location">
    <subcellularLocation>
        <location evidence="1 8">Nucleus</location>
    </subcellularLocation>
</comment>
<evidence type="ECO:0000256" key="3">
    <source>
        <dbReference type="ARBA" id="ARBA00022723"/>
    </source>
</evidence>
<dbReference type="EMBL" id="JAVIJP010000053">
    <property type="protein sequence ID" value="KAL3624682.1"/>
    <property type="molecule type" value="Genomic_DNA"/>
</dbReference>
<evidence type="ECO:0000256" key="8">
    <source>
        <dbReference type="PROSITE-ProRule" id="PRU00357"/>
    </source>
</evidence>
<evidence type="ECO:0000256" key="4">
    <source>
        <dbReference type="ARBA" id="ARBA00022737"/>
    </source>
</evidence>
<evidence type="ECO:0000259" key="10">
    <source>
        <dbReference type="PROSITE" id="PS51017"/>
    </source>
</evidence>
<keyword evidence="5" id="KW-0863">Zinc-finger</keyword>
<dbReference type="AlphaFoldDB" id="A0ABD3C553"/>
<evidence type="ECO:0000256" key="9">
    <source>
        <dbReference type="SAM" id="MobiDB-lite"/>
    </source>
</evidence>
<evidence type="ECO:0000256" key="2">
    <source>
        <dbReference type="ARBA" id="ARBA00010024"/>
    </source>
</evidence>
<dbReference type="InterPro" id="IPR010402">
    <property type="entry name" value="CCT_domain"/>
</dbReference>
<keyword evidence="4" id="KW-0677">Repeat</keyword>
<feature type="domain" description="CCT" evidence="10">
    <location>
        <begin position="384"/>
        <end position="426"/>
    </location>
</feature>
<sequence length="440" mass="47310">MAEKACELCGVVNAFVYCKPDSAALCLQCDGYVHAANALSRRHVRSLICGRCSSQPAVVRCLSENLSLCQACVTSSSPTACGSADHRHVSLRFYDGCPSLSEFSKLWSLVVDAGSVNNPASSFDGGGGAANRLSEIGSSFGNNKFRPWGPPPPLPPTDYASSSYGVDQRLANLFCRDNQLNNFLPQGSPPAFENGCGDNNSVIDNNLGIQENEDLSESVDMDGMPLSFDTGYELFGNNNNNATNNNMQNRPNFNCDNGGIEGLLIEKTLSPGTESNSTPNIESALEASSSVQQECMTFQPPPPVSRPANLMQSMSSSGSCMLMNPNIGLGFGNGQLPSPLSLVLSNITGENNTAEYPDCGLPPLFLTCDSPWESGLESCCPQARDKAKMRYNEKKKTRMFGKQIRYASRKARADTRKRVKGRFVKAGESFETDPVGTGDF</sequence>
<keyword evidence="7 8" id="KW-0539">Nucleus</keyword>
<dbReference type="GO" id="GO:0008270">
    <property type="term" value="F:zinc ion binding"/>
    <property type="evidence" value="ECO:0007669"/>
    <property type="project" value="UniProtKB-KW"/>
</dbReference>
<comment type="caution">
    <text evidence="11">The sequence shown here is derived from an EMBL/GenBank/DDBJ whole genome shotgun (WGS) entry which is preliminary data.</text>
</comment>
<evidence type="ECO:0000256" key="1">
    <source>
        <dbReference type="ARBA" id="ARBA00004123"/>
    </source>
</evidence>
<comment type="similarity">
    <text evidence="2">Belongs to the CONSTANS family.</text>
</comment>
<proteinExistence type="inferred from homology"/>
<keyword evidence="3" id="KW-0479">Metal-binding</keyword>
<accession>A0ABD3C553</accession>
<dbReference type="CDD" id="cd19821">
    <property type="entry name" value="Bbox1_BBX-like"/>
    <property type="match status" value="1"/>
</dbReference>
<gene>
    <name evidence="11" type="ORF">CASFOL_031350</name>
</gene>
<dbReference type="InterPro" id="IPR000315">
    <property type="entry name" value="Znf_B-box"/>
</dbReference>
<evidence type="ECO:0000256" key="5">
    <source>
        <dbReference type="ARBA" id="ARBA00022771"/>
    </source>
</evidence>
<dbReference type="SMART" id="SM00336">
    <property type="entry name" value="BBOX"/>
    <property type="match status" value="1"/>
</dbReference>
<evidence type="ECO:0000313" key="12">
    <source>
        <dbReference type="Proteomes" id="UP001632038"/>
    </source>
</evidence>
<keyword evidence="12" id="KW-1185">Reference proteome</keyword>
<dbReference type="GO" id="GO:0006355">
    <property type="term" value="P:regulation of DNA-templated transcription"/>
    <property type="evidence" value="ECO:0007669"/>
    <property type="project" value="UniProtKB-ARBA"/>
</dbReference>
<dbReference type="Pfam" id="PF06203">
    <property type="entry name" value="CCT"/>
    <property type="match status" value="1"/>
</dbReference>
<evidence type="ECO:0000256" key="7">
    <source>
        <dbReference type="ARBA" id="ARBA00023242"/>
    </source>
</evidence>
<dbReference type="InterPro" id="IPR049808">
    <property type="entry name" value="CONSTANS-like_Bbox1"/>
</dbReference>
<name>A0ABD3C553_9LAMI</name>
<dbReference type="GO" id="GO:0005634">
    <property type="term" value="C:nucleus"/>
    <property type="evidence" value="ECO:0007669"/>
    <property type="project" value="UniProtKB-SubCell"/>
</dbReference>